<dbReference type="AlphaFoldDB" id="D2VQJ3"/>
<gene>
    <name evidence="4" type="ORF">NAEGRDRAFT_80878</name>
</gene>
<dbReference type="RefSeq" id="XP_002673624.1">
    <property type="nucleotide sequence ID" value="XM_002673578.1"/>
</dbReference>
<dbReference type="Pfam" id="PF00515">
    <property type="entry name" value="TPR_1"/>
    <property type="match status" value="2"/>
</dbReference>
<feature type="repeat" description="TPR" evidence="3">
    <location>
        <begin position="240"/>
        <end position="273"/>
    </location>
</feature>
<dbReference type="EMBL" id="GG738889">
    <property type="protein sequence ID" value="EFC40880.1"/>
    <property type="molecule type" value="Genomic_DNA"/>
</dbReference>
<proteinExistence type="predicted"/>
<dbReference type="GeneID" id="8855600"/>
<name>D2VQJ3_NAEGR</name>
<dbReference type="PROSITE" id="PS50293">
    <property type="entry name" value="TPR_REGION"/>
    <property type="match status" value="2"/>
</dbReference>
<evidence type="ECO:0000256" key="1">
    <source>
        <dbReference type="ARBA" id="ARBA00022737"/>
    </source>
</evidence>
<evidence type="ECO:0000256" key="2">
    <source>
        <dbReference type="ARBA" id="ARBA00022803"/>
    </source>
</evidence>
<evidence type="ECO:0000256" key="3">
    <source>
        <dbReference type="PROSITE-ProRule" id="PRU00339"/>
    </source>
</evidence>
<sequence>MSSEQTSELKKSIEKINEEILKIEKDYQEQGDSNKVKLVSELSESYVNRATFHIALEDFKSGMDDLTQAVLFNPGNSQAWLMRALMNFEKFGNLQKSLEDYNKGIELDSTNVVALNNRCKIYLELKEFDKVLKDSSLVIDLLKLEGELGATVENGQLAYDPNEMFIKAHMNRVIALMGKGEFEKGLSDLSELIKRIPKDKLPKELANVYVYRGSLYEQLSQPEKALDDFNNAIKIDASNGDAWSSRAFSYIEKEEYGKAVNDFSKLIEIDPTNESSYRKRGNVYMVMEKFEEALKDINKSIELTSSDEKLKSALEESLKVRGAIYQNLGEFSKAIEDFQRAIELEPNNYDVLISIGNLYLNEENFNQALEYYEKAQTLQPSEELSKLIEKIKSGELNQEQPNSGSNCIIN</sequence>
<organism evidence="5">
    <name type="scientific">Naegleria gruberi</name>
    <name type="common">Amoeba</name>
    <dbReference type="NCBI Taxonomy" id="5762"/>
    <lineage>
        <taxon>Eukaryota</taxon>
        <taxon>Discoba</taxon>
        <taxon>Heterolobosea</taxon>
        <taxon>Tetramitia</taxon>
        <taxon>Eutetramitia</taxon>
        <taxon>Vahlkampfiidae</taxon>
        <taxon>Naegleria</taxon>
    </lineage>
</organism>
<dbReference type="PANTHER" id="PTHR44858">
    <property type="entry name" value="TETRATRICOPEPTIDE REPEAT PROTEIN 6"/>
    <property type="match status" value="1"/>
</dbReference>
<feature type="repeat" description="TPR" evidence="3">
    <location>
        <begin position="274"/>
        <end position="307"/>
    </location>
</feature>
<dbReference type="SUPFAM" id="SSF48452">
    <property type="entry name" value="TPR-like"/>
    <property type="match status" value="1"/>
</dbReference>
<dbReference type="eggNOG" id="KOG1124">
    <property type="taxonomic scope" value="Eukaryota"/>
</dbReference>
<dbReference type="STRING" id="5762.D2VQJ3"/>
<feature type="repeat" description="TPR" evidence="3">
    <location>
        <begin position="315"/>
        <end position="348"/>
    </location>
</feature>
<dbReference type="InterPro" id="IPR019734">
    <property type="entry name" value="TPR_rpt"/>
</dbReference>
<protein>
    <submittedName>
        <fullName evidence="4">Tetratricopeptide repeat family protein</fullName>
    </submittedName>
</protein>
<feature type="repeat" description="TPR" evidence="3">
    <location>
        <begin position="349"/>
        <end position="382"/>
    </location>
</feature>
<dbReference type="PANTHER" id="PTHR44858:SF1">
    <property type="entry name" value="UDP-N-ACETYLGLUCOSAMINE--PEPTIDE N-ACETYLGLUCOSAMINYLTRANSFERASE SPINDLY-RELATED"/>
    <property type="match status" value="1"/>
</dbReference>
<evidence type="ECO:0000313" key="5">
    <source>
        <dbReference type="Proteomes" id="UP000006671"/>
    </source>
</evidence>
<dbReference type="InParanoid" id="D2VQJ3"/>
<dbReference type="Pfam" id="PF13414">
    <property type="entry name" value="TPR_11"/>
    <property type="match status" value="1"/>
</dbReference>
<keyword evidence="5" id="KW-1185">Reference proteome</keyword>
<reference evidence="4 5" key="1">
    <citation type="journal article" date="2010" name="Cell">
        <title>The genome of Naegleria gruberi illuminates early eukaryotic versatility.</title>
        <authorList>
            <person name="Fritz-Laylin L.K."/>
            <person name="Prochnik S.E."/>
            <person name="Ginger M.L."/>
            <person name="Dacks J.B."/>
            <person name="Carpenter M.L."/>
            <person name="Field M.C."/>
            <person name="Kuo A."/>
            <person name="Paredez A."/>
            <person name="Chapman J."/>
            <person name="Pham J."/>
            <person name="Shu S."/>
            <person name="Neupane R."/>
            <person name="Cipriano M."/>
            <person name="Mancuso J."/>
            <person name="Tu H."/>
            <person name="Salamov A."/>
            <person name="Lindquist E."/>
            <person name="Shapiro H."/>
            <person name="Lucas S."/>
            <person name="Grigoriev I.V."/>
            <person name="Cande W.Z."/>
            <person name="Fulton C."/>
            <person name="Rokhsar D.S."/>
            <person name="Dawson S.C."/>
        </authorList>
    </citation>
    <scope>NUCLEOTIDE SEQUENCE [LARGE SCALE GENOMIC DNA]</scope>
    <source>
        <strain evidence="4 5">NEG-M</strain>
    </source>
</reference>
<accession>D2VQJ3</accession>
<dbReference type="InterPro" id="IPR011990">
    <property type="entry name" value="TPR-like_helical_dom_sf"/>
</dbReference>
<dbReference type="Pfam" id="PF13181">
    <property type="entry name" value="TPR_8"/>
    <property type="match status" value="1"/>
</dbReference>
<evidence type="ECO:0000313" key="4">
    <source>
        <dbReference type="EMBL" id="EFC40880.1"/>
    </source>
</evidence>
<dbReference type="VEuPathDB" id="AmoebaDB:NAEGRDRAFT_80878"/>
<dbReference type="KEGG" id="ngr:NAEGRDRAFT_80878"/>
<keyword evidence="1" id="KW-0677">Repeat</keyword>
<dbReference type="Gene3D" id="1.25.40.10">
    <property type="entry name" value="Tetratricopeptide repeat domain"/>
    <property type="match status" value="5"/>
</dbReference>
<dbReference type="InterPro" id="IPR050498">
    <property type="entry name" value="Ycf3"/>
</dbReference>
<keyword evidence="2 3" id="KW-0802">TPR repeat</keyword>
<dbReference type="OrthoDB" id="629492at2759"/>
<dbReference type="PROSITE" id="PS50005">
    <property type="entry name" value="TPR"/>
    <property type="match status" value="5"/>
</dbReference>
<dbReference type="OMA" id="NGHINAR"/>
<dbReference type="SMART" id="SM00028">
    <property type="entry name" value="TPR"/>
    <property type="match status" value="9"/>
</dbReference>
<feature type="repeat" description="TPR" evidence="3">
    <location>
        <begin position="206"/>
        <end position="239"/>
    </location>
</feature>
<dbReference type="Proteomes" id="UP000006671">
    <property type="component" value="Unassembled WGS sequence"/>
</dbReference>